<dbReference type="PANTHER" id="PTHR43200:SF6">
    <property type="entry name" value="3'(2'),5'-BISPHOSPHATE NUCLEOTIDASE"/>
    <property type="match status" value="1"/>
</dbReference>
<dbReference type="InterPro" id="IPR011809">
    <property type="entry name" value="His_9_proposed"/>
</dbReference>
<evidence type="ECO:0000256" key="4">
    <source>
        <dbReference type="ARBA" id="ARBA00013085"/>
    </source>
</evidence>
<comment type="pathway">
    <text evidence="2">Amino-acid biosynthesis; L-histidine biosynthesis; L-histidine from 5-phospho-alpha-D-ribose 1-diphosphate: step 8/9.</text>
</comment>
<comment type="similarity">
    <text evidence="3">Belongs to the inositol monophosphatase superfamily.</text>
</comment>
<evidence type="ECO:0000256" key="6">
    <source>
        <dbReference type="ARBA" id="ARBA00022723"/>
    </source>
</evidence>
<evidence type="ECO:0000313" key="13">
    <source>
        <dbReference type="Proteomes" id="UP001166293"/>
    </source>
</evidence>
<dbReference type="RefSeq" id="WP_217776177.1">
    <property type="nucleotide sequence ID" value="NZ_JAHRWL010000001.1"/>
</dbReference>
<dbReference type="EC" id="3.1.3.15" evidence="4 11"/>
<keyword evidence="5" id="KW-0028">Amino-acid biosynthesis</keyword>
<keyword evidence="8" id="KW-0460">Magnesium</keyword>
<dbReference type="InterPro" id="IPR020583">
    <property type="entry name" value="Inositol_monoP_metal-BS"/>
</dbReference>
<evidence type="ECO:0000256" key="11">
    <source>
        <dbReference type="NCBIfam" id="TIGR02067"/>
    </source>
</evidence>
<dbReference type="GO" id="GO:0004401">
    <property type="term" value="F:histidinol-phosphatase activity"/>
    <property type="evidence" value="ECO:0007669"/>
    <property type="project" value="UniProtKB-EC"/>
</dbReference>
<dbReference type="InterPro" id="IPR051090">
    <property type="entry name" value="Inositol_monoP_superfamily"/>
</dbReference>
<evidence type="ECO:0000256" key="1">
    <source>
        <dbReference type="ARBA" id="ARBA00001946"/>
    </source>
</evidence>
<dbReference type="Pfam" id="PF00459">
    <property type="entry name" value="Inositol_P"/>
    <property type="match status" value="1"/>
</dbReference>
<evidence type="ECO:0000313" key="12">
    <source>
        <dbReference type="EMBL" id="MBV2358304.1"/>
    </source>
</evidence>
<reference evidence="12" key="1">
    <citation type="submission" date="2021-06" db="EMBL/GenBank/DDBJ databases">
        <title>Thalassococcus sp. CAU 1522 isolated from sea sand, Republic of Korea.</title>
        <authorList>
            <person name="Kim W."/>
        </authorList>
    </citation>
    <scope>NUCLEOTIDE SEQUENCE</scope>
    <source>
        <strain evidence="12">CAU 1522</strain>
    </source>
</reference>
<accession>A0ABS6N2R2</accession>
<evidence type="ECO:0000256" key="5">
    <source>
        <dbReference type="ARBA" id="ARBA00022605"/>
    </source>
</evidence>
<dbReference type="CDD" id="cd01641">
    <property type="entry name" value="Bacterial_IMPase_like_1"/>
    <property type="match status" value="1"/>
</dbReference>
<keyword evidence="13" id="KW-1185">Reference proteome</keyword>
<evidence type="ECO:0000256" key="3">
    <source>
        <dbReference type="ARBA" id="ARBA00009759"/>
    </source>
</evidence>
<gene>
    <name evidence="12" type="primary">hisN</name>
    <name evidence="12" type="ORF">KUH32_00820</name>
</gene>
<evidence type="ECO:0000256" key="10">
    <source>
        <dbReference type="ARBA" id="ARBA00049158"/>
    </source>
</evidence>
<evidence type="ECO:0000256" key="7">
    <source>
        <dbReference type="ARBA" id="ARBA00022801"/>
    </source>
</evidence>
<dbReference type="PANTHER" id="PTHR43200">
    <property type="entry name" value="PHOSPHATASE"/>
    <property type="match status" value="1"/>
</dbReference>
<name>A0ABS6N2R2_9RHOB</name>
<comment type="catalytic activity">
    <reaction evidence="10">
        <text>L-histidinol phosphate + H2O = L-histidinol + phosphate</text>
        <dbReference type="Rhea" id="RHEA:14465"/>
        <dbReference type="ChEBI" id="CHEBI:15377"/>
        <dbReference type="ChEBI" id="CHEBI:43474"/>
        <dbReference type="ChEBI" id="CHEBI:57699"/>
        <dbReference type="ChEBI" id="CHEBI:57980"/>
        <dbReference type="EC" id="3.1.3.15"/>
    </reaction>
</comment>
<dbReference type="NCBIfam" id="TIGR02067">
    <property type="entry name" value="his_9_HisN"/>
    <property type="match status" value="1"/>
</dbReference>
<organism evidence="12 13">
    <name type="scientific">Thalassococcus arenae</name>
    <dbReference type="NCBI Taxonomy" id="2851652"/>
    <lineage>
        <taxon>Bacteria</taxon>
        <taxon>Pseudomonadati</taxon>
        <taxon>Pseudomonadota</taxon>
        <taxon>Alphaproteobacteria</taxon>
        <taxon>Rhodobacterales</taxon>
        <taxon>Roseobacteraceae</taxon>
        <taxon>Thalassococcus</taxon>
    </lineage>
</organism>
<keyword evidence="6" id="KW-0479">Metal-binding</keyword>
<evidence type="ECO:0000256" key="9">
    <source>
        <dbReference type="ARBA" id="ARBA00023102"/>
    </source>
</evidence>
<dbReference type="InterPro" id="IPR000760">
    <property type="entry name" value="Inositol_monophosphatase-like"/>
</dbReference>
<dbReference type="PROSITE" id="PS00629">
    <property type="entry name" value="IMP_1"/>
    <property type="match status" value="1"/>
</dbReference>
<dbReference type="Proteomes" id="UP001166293">
    <property type="component" value="Unassembled WGS sequence"/>
</dbReference>
<proteinExistence type="inferred from homology"/>
<evidence type="ECO:0000256" key="8">
    <source>
        <dbReference type="ARBA" id="ARBA00022842"/>
    </source>
</evidence>
<sequence>MTELTDELRQTLLATALSLADAAGEAILPHFRSRGLSADNKAREGFDPVTVADRAAEEAMRATLARLRPQDGILGEEFGEQAGESGLTWVLDPIDGTRAFLSGTPTWGVLIALANESGPMLGIIDQPFTGERFIGGFGRAHWSGPRNATASLETRDTHHLEDAILFTTFPEVGSPAERRGFEAVRDRVRLTRYGMDCYAYALLAAGQIDLVIEAGLAAYDVQAPIAVIEAAGGIVTDWTGAPVHAGGRVLAAANATLHARALDLLRGTPV</sequence>
<dbReference type="EMBL" id="JAHRWL010000001">
    <property type="protein sequence ID" value="MBV2358304.1"/>
    <property type="molecule type" value="Genomic_DNA"/>
</dbReference>
<comment type="cofactor">
    <cofactor evidence="1">
        <name>Mg(2+)</name>
        <dbReference type="ChEBI" id="CHEBI:18420"/>
    </cofactor>
</comment>
<keyword evidence="9" id="KW-0368">Histidine biosynthesis</keyword>
<evidence type="ECO:0000256" key="2">
    <source>
        <dbReference type="ARBA" id="ARBA00004970"/>
    </source>
</evidence>
<keyword evidence="7 12" id="KW-0378">Hydrolase</keyword>
<comment type="caution">
    <text evidence="12">The sequence shown here is derived from an EMBL/GenBank/DDBJ whole genome shotgun (WGS) entry which is preliminary data.</text>
</comment>
<protein>
    <recommendedName>
        <fullName evidence="4 11">Histidinol-phosphatase</fullName>
        <ecNumber evidence="4 11">3.1.3.15</ecNumber>
    </recommendedName>
</protein>